<dbReference type="InterPro" id="IPR044638">
    <property type="entry name" value="ALDH7A1-like"/>
</dbReference>
<feature type="domain" description="Aldehyde dehydrogenase" evidence="3">
    <location>
        <begin position="12"/>
        <end position="145"/>
    </location>
</feature>
<keyword evidence="2" id="KW-0520">NAD</keyword>
<evidence type="ECO:0000256" key="2">
    <source>
        <dbReference type="ARBA" id="ARBA00023027"/>
    </source>
</evidence>
<dbReference type="InterPro" id="IPR016161">
    <property type="entry name" value="Ald_DH/histidinol_DH"/>
</dbReference>
<dbReference type="Proteomes" id="UP000248090">
    <property type="component" value="Unassembled WGS sequence"/>
</dbReference>
<gene>
    <name evidence="4" type="ORF">WH50_21130</name>
</gene>
<keyword evidence="5" id="KW-1185">Reference proteome</keyword>
<evidence type="ECO:0000313" key="5">
    <source>
        <dbReference type="Proteomes" id="UP000248090"/>
    </source>
</evidence>
<dbReference type="InterPro" id="IPR016162">
    <property type="entry name" value="Ald_DH_N"/>
</dbReference>
<proteinExistence type="predicted"/>
<evidence type="ECO:0000313" key="4">
    <source>
        <dbReference type="EMBL" id="PXF29391.1"/>
    </source>
</evidence>
<name>A0ABX5LVS9_9GAMM</name>
<dbReference type="Pfam" id="PF00171">
    <property type="entry name" value="Aldedh"/>
    <property type="match status" value="1"/>
</dbReference>
<keyword evidence="1" id="KW-0560">Oxidoreductase</keyword>
<dbReference type="SUPFAM" id="SSF53720">
    <property type="entry name" value="ALDH-like"/>
    <property type="match status" value="1"/>
</dbReference>
<protein>
    <recommendedName>
        <fullName evidence="3">Aldehyde dehydrogenase domain-containing protein</fullName>
    </recommendedName>
</protein>
<dbReference type="PANTHER" id="PTHR43521:SF1">
    <property type="entry name" value="ALPHA-AMINOADIPIC SEMIALDEHYDE DEHYDROGENASE"/>
    <property type="match status" value="1"/>
</dbReference>
<sequence>MRVYQNLIAGEWVGSDAVENINPSNTADVIGLYASASANEARTAIVAAKAAFPAWSRSGVLERHAILKKAADEIVARKNELGRLLAREEGKTLADGIGETVRAGQIFEFFAGECLRLSGEVLPSVRPGVGVEITREPVGVVGIITLTFSCPTSVKAELDRYASLHAQTCGEAVDVATLIPFMLEMFMAGDRGFRKGSKAKAAIPKPS</sequence>
<dbReference type="Gene3D" id="3.40.605.10">
    <property type="entry name" value="Aldehyde Dehydrogenase, Chain A, domain 1"/>
    <property type="match status" value="1"/>
</dbReference>
<accession>A0ABX5LVS9</accession>
<dbReference type="InterPro" id="IPR015590">
    <property type="entry name" value="Aldehyde_DH_dom"/>
</dbReference>
<dbReference type="PANTHER" id="PTHR43521">
    <property type="entry name" value="ALPHA-AMINOADIPIC SEMIALDEHYDE DEHYDROGENASE"/>
    <property type="match status" value="1"/>
</dbReference>
<evidence type="ECO:0000259" key="3">
    <source>
        <dbReference type="Pfam" id="PF00171"/>
    </source>
</evidence>
<evidence type="ECO:0000256" key="1">
    <source>
        <dbReference type="ARBA" id="ARBA00023002"/>
    </source>
</evidence>
<reference evidence="4 5" key="1">
    <citation type="submission" date="2015-03" db="EMBL/GenBank/DDBJ databases">
        <authorList>
            <person name="Krishnan R."/>
            <person name="Midha S."/>
            <person name="Patil P.B."/>
            <person name="Rameshkumar N."/>
        </authorList>
    </citation>
    <scope>NUCLEOTIDE SEQUENCE [LARGE SCALE GENOMIC DNA]</scope>
    <source>
        <strain evidence="4 5">L1E11</strain>
    </source>
</reference>
<comment type="caution">
    <text evidence="4">The sequence shown here is derived from an EMBL/GenBank/DDBJ whole genome shotgun (WGS) entry which is preliminary data.</text>
</comment>
<dbReference type="EMBL" id="LAPT01000113">
    <property type="protein sequence ID" value="PXF29391.1"/>
    <property type="molecule type" value="Genomic_DNA"/>
</dbReference>
<organism evidence="4 5">
    <name type="scientific">Pokkaliibacter plantistimulans</name>
    <dbReference type="NCBI Taxonomy" id="1635171"/>
    <lineage>
        <taxon>Bacteria</taxon>
        <taxon>Pseudomonadati</taxon>
        <taxon>Pseudomonadota</taxon>
        <taxon>Gammaproteobacteria</taxon>
        <taxon>Oceanospirillales</taxon>
        <taxon>Balneatrichaceae</taxon>
        <taxon>Pokkaliibacter</taxon>
    </lineage>
</organism>